<keyword evidence="3 6" id="KW-0732">Signal</keyword>
<reference evidence="10" key="3">
    <citation type="submission" date="2025-09" db="UniProtKB">
        <authorList>
            <consortium name="Ensembl"/>
        </authorList>
    </citation>
    <scope>IDENTIFICATION</scope>
</reference>
<dbReference type="InterPro" id="IPR013098">
    <property type="entry name" value="Ig_I-set"/>
</dbReference>
<dbReference type="CDD" id="cd00104">
    <property type="entry name" value="KAZAL_FS"/>
    <property type="match status" value="1"/>
</dbReference>
<evidence type="ECO:0000259" key="8">
    <source>
        <dbReference type="PROSITE" id="PS51323"/>
    </source>
</evidence>
<dbReference type="SUPFAM" id="SSF57184">
    <property type="entry name" value="Growth factor receptor domain"/>
    <property type="match status" value="1"/>
</dbReference>
<dbReference type="GO" id="GO:0005614">
    <property type="term" value="C:interstitial matrix"/>
    <property type="evidence" value="ECO:0000318"/>
    <property type="project" value="GO_Central"/>
</dbReference>
<dbReference type="InterPro" id="IPR009030">
    <property type="entry name" value="Growth_fac_rcpt_cys_sf"/>
</dbReference>
<protein>
    <submittedName>
        <fullName evidence="10">Uncharacterized protein</fullName>
    </submittedName>
</protein>
<accession>F7B1K2</accession>
<dbReference type="InterPro" id="IPR011390">
    <property type="entry name" value="IGFBP_rP_mac25"/>
</dbReference>
<dbReference type="AlphaFoldDB" id="F7B1K2"/>
<evidence type="ECO:0000256" key="5">
    <source>
        <dbReference type="ARBA" id="ARBA00023319"/>
    </source>
</evidence>
<dbReference type="InterPro" id="IPR036179">
    <property type="entry name" value="Ig-like_dom_sf"/>
</dbReference>
<dbReference type="GO" id="GO:0005520">
    <property type="term" value="F:insulin-like growth factor binding"/>
    <property type="evidence" value="ECO:0007669"/>
    <property type="project" value="InterPro"/>
</dbReference>
<dbReference type="Pfam" id="PF07648">
    <property type="entry name" value="Kazal_2"/>
    <property type="match status" value="1"/>
</dbReference>
<dbReference type="Pfam" id="PF07679">
    <property type="entry name" value="I-set"/>
    <property type="match status" value="1"/>
</dbReference>
<dbReference type="PANTHER" id="PTHR14186">
    <property type="entry name" value="INSULIN-LIKE GROWTH FACTOR BINDING PROTEIN-RELATED"/>
    <property type="match status" value="1"/>
</dbReference>
<feature type="chain" id="PRO_5045664082" evidence="6">
    <location>
        <begin position="25"/>
        <end position="250"/>
    </location>
</feature>
<evidence type="ECO:0000259" key="9">
    <source>
        <dbReference type="PROSITE" id="PS51465"/>
    </source>
</evidence>
<dbReference type="Gene3D" id="2.60.40.10">
    <property type="entry name" value="Immunoglobulins"/>
    <property type="match status" value="1"/>
</dbReference>
<evidence type="ECO:0000256" key="3">
    <source>
        <dbReference type="ARBA" id="ARBA00022729"/>
    </source>
</evidence>
<name>F7B1K2_CIOIN</name>
<dbReference type="InterPro" id="IPR003599">
    <property type="entry name" value="Ig_sub"/>
</dbReference>
<comment type="subcellular location">
    <subcellularLocation>
        <location evidence="1">Secreted</location>
    </subcellularLocation>
</comment>
<reference evidence="10" key="2">
    <citation type="submission" date="2025-08" db="UniProtKB">
        <authorList>
            <consortium name="Ensembl"/>
        </authorList>
    </citation>
    <scope>IDENTIFICATION</scope>
</reference>
<evidence type="ECO:0000256" key="1">
    <source>
        <dbReference type="ARBA" id="ARBA00004613"/>
    </source>
</evidence>
<dbReference type="GO" id="GO:0005615">
    <property type="term" value="C:extracellular space"/>
    <property type="evidence" value="ECO:0000318"/>
    <property type="project" value="GO_Central"/>
</dbReference>
<dbReference type="PROSITE" id="PS51323">
    <property type="entry name" value="IGFBP_N_2"/>
    <property type="match status" value="1"/>
</dbReference>
<dbReference type="PROSITE" id="PS51465">
    <property type="entry name" value="KAZAL_2"/>
    <property type="match status" value="1"/>
</dbReference>
<keyword evidence="11" id="KW-1185">Reference proteome</keyword>
<dbReference type="OMA" id="TWNITGQ"/>
<feature type="domain" description="Kazal-like" evidence="9">
    <location>
        <begin position="93"/>
        <end position="145"/>
    </location>
</feature>
<evidence type="ECO:0000259" key="7">
    <source>
        <dbReference type="PROSITE" id="PS50835"/>
    </source>
</evidence>
<dbReference type="Proteomes" id="UP000008144">
    <property type="component" value="Unassembled WGS sequence"/>
</dbReference>
<evidence type="ECO:0000256" key="4">
    <source>
        <dbReference type="ARBA" id="ARBA00023157"/>
    </source>
</evidence>
<evidence type="ECO:0000256" key="6">
    <source>
        <dbReference type="SAM" id="SignalP"/>
    </source>
</evidence>
<evidence type="ECO:0000313" key="11">
    <source>
        <dbReference type="Proteomes" id="UP000008144"/>
    </source>
</evidence>
<proteinExistence type="predicted"/>
<keyword evidence="5" id="KW-0393">Immunoglobulin domain</keyword>
<dbReference type="InterPro" id="IPR036058">
    <property type="entry name" value="Kazal_dom_sf"/>
</dbReference>
<dbReference type="Gene3D" id="3.30.60.30">
    <property type="match status" value="1"/>
</dbReference>
<feature type="domain" description="Ig-like" evidence="7">
    <location>
        <begin position="147"/>
        <end position="244"/>
    </location>
</feature>
<sequence>MWGIRWIALSRNIRFFIIKHPLLFDWTTSCGVCDPEQCSATPTSCPGGLIRDACDCCYVCGNLEDTPCDLPGAMFRFGNCGEGLVCTPVEPDDVGLDASDSYCACAARDVICGSDGRTYSNPCRFRRASGRVAGLEIARQGPCRAAPQVEIPPMNQTAESGSSAVFSCSVSGFPLAWFEWTLNGESVFQPNLDDGVTVQVRSGPLPYQVTTWLEIDRVMTSHAGLFTCIAKNEFGISNATARLNVVAGNF</sequence>
<keyword evidence="2" id="KW-0964">Secreted</keyword>
<dbReference type="SMART" id="SM00280">
    <property type="entry name" value="KAZAL"/>
    <property type="match status" value="1"/>
</dbReference>
<dbReference type="SMART" id="SM00121">
    <property type="entry name" value="IB"/>
    <property type="match status" value="1"/>
</dbReference>
<feature type="domain" description="IGFBP N-terminal" evidence="8">
    <location>
        <begin position="26"/>
        <end position="106"/>
    </location>
</feature>
<organism evidence="10 11">
    <name type="scientific">Ciona intestinalis</name>
    <name type="common">Transparent sea squirt</name>
    <name type="synonym">Ascidia intestinalis</name>
    <dbReference type="NCBI Taxonomy" id="7719"/>
    <lineage>
        <taxon>Eukaryota</taxon>
        <taxon>Metazoa</taxon>
        <taxon>Chordata</taxon>
        <taxon>Tunicata</taxon>
        <taxon>Ascidiacea</taxon>
        <taxon>Phlebobranchia</taxon>
        <taxon>Cionidae</taxon>
        <taxon>Ciona</taxon>
    </lineage>
</organism>
<dbReference type="InterPro" id="IPR013783">
    <property type="entry name" value="Ig-like_fold"/>
</dbReference>
<dbReference type="InterPro" id="IPR007110">
    <property type="entry name" value="Ig-like_dom"/>
</dbReference>
<feature type="signal peptide" evidence="6">
    <location>
        <begin position="1"/>
        <end position="24"/>
    </location>
</feature>
<dbReference type="SMART" id="SM00409">
    <property type="entry name" value="IG"/>
    <property type="match status" value="1"/>
</dbReference>
<dbReference type="HOGENOM" id="CLU_075590_1_1_1"/>
<dbReference type="SUPFAM" id="SSF100895">
    <property type="entry name" value="Kazal-type serine protease inhibitors"/>
    <property type="match status" value="1"/>
</dbReference>
<reference evidence="11" key="1">
    <citation type="journal article" date="2002" name="Science">
        <title>The draft genome of Ciona intestinalis: insights into chordate and vertebrate origins.</title>
        <authorList>
            <person name="Dehal P."/>
            <person name="Satou Y."/>
            <person name="Campbell R.K."/>
            <person name="Chapman J."/>
            <person name="Degnan B."/>
            <person name="De Tomaso A."/>
            <person name="Davidson B."/>
            <person name="Di Gregorio A."/>
            <person name="Gelpke M."/>
            <person name="Goodstein D.M."/>
            <person name="Harafuji N."/>
            <person name="Hastings K.E."/>
            <person name="Ho I."/>
            <person name="Hotta K."/>
            <person name="Huang W."/>
            <person name="Kawashima T."/>
            <person name="Lemaire P."/>
            <person name="Martinez D."/>
            <person name="Meinertzhagen I.A."/>
            <person name="Necula S."/>
            <person name="Nonaka M."/>
            <person name="Putnam N."/>
            <person name="Rash S."/>
            <person name="Saiga H."/>
            <person name="Satake M."/>
            <person name="Terry A."/>
            <person name="Yamada L."/>
            <person name="Wang H.G."/>
            <person name="Awazu S."/>
            <person name="Azumi K."/>
            <person name="Boore J."/>
            <person name="Branno M."/>
            <person name="Chin-Bow S."/>
            <person name="DeSantis R."/>
            <person name="Doyle S."/>
            <person name="Francino P."/>
            <person name="Keys D.N."/>
            <person name="Haga S."/>
            <person name="Hayashi H."/>
            <person name="Hino K."/>
            <person name="Imai K.S."/>
            <person name="Inaba K."/>
            <person name="Kano S."/>
            <person name="Kobayashi K."/>
            <person name="Kobayashi M."/>
            <person name="Lee B.I."/>
            <person name="Makabe K.W."/>
            <person name="Manohar C."/>
            <person name="Matassi G."/>
            <person name="Medina M."/>
            <person name="Mochizuki Y."/>
            <person name="Mount S."/>
            <person name="Morishita T."/>
            <person name="Miura S."/>
            <person name="Nakayama A."/>
            <person name="Nishizaka S."/>
            <person name="Nomoto H."/>
            <person name="Ohta F."/>
            <person name="Oishi K."/>
            <person name="Rigoutsos I."/>
            <person name="Sano M."/>
            <person name="Sasaki A."/>
            <person name="Sasakura Y."/>
            <person name="Shoguchi E."/>
            <person name="Shin-i T."/>
            <person name="Spagnuolo A."/>
            <person name="Stainier D."/>
            <person name="Suzuki M.M."/>
            <person name="Tassy O."/>
            <person name="Takatori N."/>
            <person name="Tokuoka M."/>
            <person name="Yagi K."/>
            <person name="Yoshizaki F."/>
            <person name="Wada S."/>
            <person name="Zhang C."/>
            <person name="Hyatt P.D."/>
            <person name="Larimer F."/>
            <person name="Detter C."/>
            <person name="Doggett N."/>
            <person name="Glavina T."/>
            <person name="Hawkins T."/>
            <person name="Richardson P."/>
            <person name="Lucas S."/>
            <person name="Kohara Y."/>
            <person name="Levine M."/>
            <person name="Satoh N."/>
            <person name="Rokhsar D.S."/>
        </authorList>
    </citation>
    <scope>NUCLEOTIDE SEQUENCE [LARGE SCALE GENOMIC DNA]</scope>
</reference>
<dbReference type="Ensembl" id="ENSCINT00000012789.3">
    <property type="protein sequence ID" value="ENSCINP00000012789.3"/>
    <property type="gene ID" value="ENSCING00000006195.3"/>
</dbReference>
<dbReference type="GO" id="GO:0009966">
    <property type="term" value="P:regulation of signal transduction"/>
    <property type="evidence" value="ECO:0000318"/>
    <property type="project" value="GO_Central"/>
</dbReference>
<dbReference type="Gene3D" id="4.10.40.20">
    <property type="match status" value="1"/>
</dbReference>
<dbReference type="Pfam" id="PF00219">
    <property type="entry name" value="IGFBP"/>
    <property type="match status" value="1"/>
</dbReference>
<dbReference type="InterPro" id="IPR002350">
    <property type="entry name" value="Kazal_dom"/>
</dbReference>
<dbReference type="PANTHER" id="PTHR14186:SF26">
    <property type="entry name" value="KAZAL TYPE SERINE PEPTIDASE INHIBITOR DOMAIN 1"/>
    <property type="match status" value="1"/>
</dbReference>
<dbReference type="GeneTree" id="ENSGT00530000063555"/>
<dbReference type="InParanoid" id="F7B1K2"/>
<dbReference type="PROSITE" id="PS50835">
    <property type="entry name" value="IG_LIKE"/>
    <property type="match status" value="1"/>
</dbReference>
<dbReference type="InterPro" id="IPR000867">
    <property type="entry name" value="IGFBP-like"/>
</dbReference>
<dbReference type="GO" id="GO:0001558">
    <property type="term" value="P:regulation of cell growth"/>
    <property type="evidence" value="ECO:0007669"/>
    <property type="project" value="InterPro"/>
</dbReference>
<keyword evidence="4" id="KW-1015">Disulfide bond</keyword>
<evidence type="ECO:0000313" key="10">
    <source>
        <dbReference type="Ensembl" id="ENSCINP00000012789.3"/>
    </source>
</evidence>
<dbReference type="SUPFAM" id="SSF48726">
    <property type="entry name" value="Immunoglobulin"/>
    <property type="match status" value="1"/>
</dbReference>
<evidence type="ECO:0000256" key="2">
    <source>
        <dbReference type="ARBA" id="ARBA00022525"/>
    </source>
</evidence>